<dbReference type="EMBL" id="QPJJ01000018">
    <property type="protein sequence ID" value="RCW63392.1"/>
    <property type="molecule type" value="Genomic_DNA"/>
</dbReference>
<proteinExistence type="predicted"/>
<accession>A0A368X5V1</accession>
<dbReference type="InterPro" id="IPR025248">
    <property type="entry name" value="DUF4007"/>
</dbReference>
<dbReference type="AlphaFoldDB" id="A0A368X5V1"/>
<dbReference type="RefSeq" id="WP_114354281.1">
    <property type="nucleotide sequence ID" value="NZ_QPJJ01000018.1"/>
</dbReference>
<evidence type="ECO:0000313" key="3">
    <source>
        <dbReference type="Proteomes" id="UP000252585"/>
    </source>
</evidence>
<evidence type="ECO:0000313" key="2">
    <source>
        <dbReference type="EMBL" id="RCW63392.1"/>
    </source>
</evidence>
<comment type="caution">
    <text evidence="2">The sequence shown here is derived from an EMBL/GenBank/DDBJ whole genome shotgun (WGS) entry which is preliminary data.</text>
</comment>
<dbReference type="OrthoDB" id="747541at2"/>
<gene>
    <name evidence="2" type="ORF">DFR57_11859</name>
</gene>
<feature type="domain" description="DUF4007" evidence="1">
    <location>
        <begin position="3"/>
        <end position="276"/>
    </location>
</feature>
<dbReference type="Proteomes" id="UP000252585">
    <property type="component" value="Unassembled WGS sequence"/>
</dbReference>
<name>A0A368X5V1_9BACI</name>
<dbReference type="Pfam" id="PF13182">
    <property type="entry name" value="DUF4007"/>
    <property type="match status" value="1"/>
</dbReference>
<sequence length="296" mass="35023">MAYARHQSFYLRDKWISKGLKAVHFQPRFFFEENSPENVGLGKNMVMSLRFWLLATGLINEEKVDRRTEHHSTDLGNIIFKDRLLQRNDTVSILHYQLVRNEDDLATVFEWFFNEYKETVTDRDSLLKAFIVWVNKNDKPVSKKSLKRDIDCLVQLYTKEPNEDDPEDFTFSPFTKLNIMKENATENGQEVVHKIQPDIEDIGLISLYYILLKYSEENETSLISLDEIVQDKYLWGNLFNLSRNRIIDVLNLLANHKKFPLEYVRTNNLDNVRLPQIKPIEFLSYEYEVEIERGTG</sequence>
<keyword evidence="3" id="KW-1185">Reference proteome</keyword>
<protein>
    <submittedName>
        <fullName evidence="2">Uncharacterized protein DUF4007</fullName>
    </submittedName>
</protein>
<reference evidence="2 3" key="1">
    <citation type="submission" date="2018-07" db="EMBL/GenBank/DDBJ databases">
        <title>Genomic Encyclopedia of Type Strains, Phase IV (KMG-IV): sequencing the most valuable type-strain genomes for metagenomic binning, comparative biology and taxonomic classification.</title>
        <authorList>
            <person name="Goeker M."/>
        </authorList>
    </citation>
    <scope>NUCLEOTIDE SEQUENCE [LARGE SCALE GENOMIC DNA]</scope>
    <source>
        <strain evidence="2 3">DSM 27696</strain>
    </source>
</reference>
<evidence type="ECO:0000259" key="1">
    <source>
        <dbReference type="Pfam" id="PF13182"/>
    </source>
</evidence>
<organism evidence="2 3">
    <name type="scientific">Saliterribacillus persicus</name>
    <dbReference type="NCBI Taxonomy" id="930114"/>
    <lineage>
        <taxon>Bacteria</taxon>
        <taxon>Bacillati</taxon>
        <taxon>Bacillota</taxon>
        <taxon>Bacilli</taxon>
        <taxon>Bacillales</taxon>
        <taxon>Bacillaceae</taxon>
        <taxon>Saliterribacillus</taxon>
    </lineage>
</organism>